<dbReference type="EMBL" id="JAWDGP010005269">
    <property type="protein sequence ID" value="KAK3758502.1"/>
    <property type="molecule type" value="Genomic_DNA"/>
</dbReference>
<comment type="caution">
    <text evidence="1">The sequence shown here is derived from an EMBL/GenBank/DDBJ whole genome shotgun (WGS) entry which is preliminary data.</text>
</comment>
<reference evidence="1" key="1">
    <citation type="journal article" date="2023" name="G3 (Bethesda)">
        <title>A reference genome for the long-term kleptoplast-retaining sea slug Elysia crispata morphotype clarki.</title>
        <authorList>
            <person name="Eastman K.E."/>
            <person name="Pendleton A.L."/>
            <person name="Shaikh M.A."/>
            <person name="Suttiyut T."/>
            <person name="Ogas R."/>
            <person name="Tomko P."/>
            <person name="Gavelis G."/>
            <person name="Widhalm J.R."/>
            <person name="Wisecaver J.H."/>
        </authorList>
    </citation>
    <scope>NUCLEOTIDE SEQUENCE</scope>
    <source>
        <strain evidence="1">ECLA1</strain>
    </source>
</reference>
<dbReference type="AlphaFoldDB" id="A0AAE0YYC7"/>
<dbReference type="Proteomes" id="UP001283361">
    <property type="component" value="Unassembled WGS sequence"/>
</dbReference>
<evidence type="ECO:0000313" key="1">
    <source>
        <dbReference type="EMBL" id="KAK3758502.1"/>
    </source>
</evidence>
<keyword evidence="2" id="KW-1185">Reference proteome</keyword>
<sequence>MEDQHLSPGRGLQDDIRTRVQYTPCRADIQALTSYNHVILSPVQGEVFKMTSEQECNTHLDILQPCDPVTTPWRGLQDDIRTRVPGRGLQDDIRTRVQYTPCRADIQALTSYNHVILSLGRGEVFKMTSEQECNTHLDILQPCDPVIRPWRGLQDDTRARV</sequence>
<protein>
    <submittedName>
        <fullName evidence="1">Uncharacterized protein</fullName>
    </submittedName>
</protein>
<accession>A0AAE0YYC7</accession>
<gene>
    <name evidence="1" type="ORF">RRG08_058772</name>
</gene>
<name>A0AAE0YYC7_9GAST</name>
<evidence type="ECO:0000313" key="2">
    <source>
        <dbReference type="Proteomes" id="UP001283361"/>
    </source>
</evidence>
<proteinExistence type="predicted"/>
<organism evidence="1 2">
    <name type="scientific">Elysia crispata</name>
    <name type="common">lettuce slug</name>
    <dbReference type="NCBI Taxonomy" id="231223"/>
    <lineage>
        <taxon>Eukaryota</taxon>
        <taxon>Metazoa</taxon>
        <taxon>Spiralia</taxon>
        <taxon>Lophotrochozoa</taxon>
        <taxon>Mollusca</taxon>
        <taxon>Gastropoda</taxon>
        <taxon>Heterobranchia</taxon>
        <taxon>Euthyneura</taxon>
        <taxon>Panpulmonata</taxon>
        <taxon>Sacoglossa</taxon>
        <taxon>Placobranchoidea</taxon>
        <taxon>Plakobranchidae</taxon>
        <taxon>Elysia</taxon>
    </lineage>
</organism>